<dbReference type="EMBL" id="QGNW01000156">
    <property type="protein sequence ID" value="RVW90270.1"/>
    <property type="molecule type" value="Genomic_DNA"/>
</dbReference>
<accession>A0A438I0V2</accession>
<proteinExistence type="predicted"/>
<dbReference type="AlphaFoldDB" id="A0A438I0V2"/>
<reference evidence="2 3" key="1">
    <citation type="journal article" date="2018" name="PLoS Genet.">
        <title>Population sequencing reveals clonal diversity and ancestral inbreeding in the grapevine cultivar Chardonnay.</title>
        <authorList>
            <person name="Roach M.J."/>
            <person name="Johnson D.L."/>
            <person name="Bohlmann J."/>
            <person name="van Vuuren H.J."/>
            <person name="Jones S.J."/>
            <person name="Pretorius I.S."/>
            <person name="Schmidt S.A."/>
            <person name="Borneman A.R."/>
        </authorList>
    </citation>
    <scope>NUCLEOTIDE SEQUENCE [LARGE SCALE GENOMIC DNA]</scope>
    <source>
        <strain evidence="3">cv. Chardonnay</strain>
        <tissue evidence="2">Leaf</tissue>
    </source>
</reference>
<comment type="caution">
    <text evidence="2">The sequence shown here is derived from an EMBL/GenBank/DDBJ whole genome shotgun (WGS) entry which is preliminary data.</text>
</comment>
<evidence type="ECO:0000256" key="1">
    <source>
        <dbReference type="SAM" id="MobiDB-lite"/>
    </source>
</evidence>
<organism evidence="2 3">
    <name type="scientific">Vitis vinifera</name>
    <name type="common">Grape</name>
    <dbReference type="NCBI Taxonomy" id="29760"/>
    <lineage>
        <taxon>Eukaryota</taxon>
        <taxon>Viridiplantae</taxon>
        <taxon>Streptophyta</taxon>
        <taxon>Embryophyta</taxon>
        <taxon>Tracheophyta</taxon>
        <taxon>Spermatophyta</taxon>
        <taxon>Magnoliopsida</taxon>
        <taxon>eudicotyledons</taxon>
        <taxon>Gunneridae</taxon>
        <taxon>Pentapetalae</taxon>
        <taxon>rosids</taxon>
        <taxon>Vitales</taxon>
        <taxon>Vitaceae</taxon>
        <taxon>Viteae</taxon>
        <taxon>Vitis</taxon>
    </lineage>
</organism>
<dbReference type="Proteomes" id="UP000288805">
    <property type="component" value="Unassembled WGS sequence"/>
</dbReference>
<evidence type="ECO:0000313" key="3">
    <source>
        <dbReference type="Proteomes" id="UP000288805"/>
    </source>
</evidence>
<gene>
    <name evidence="2" type="ORF">CK203_036711</name>
</gene>
<sequence length="129" mass="13560">MEEPTSSLLESQGLLGHVDGSFEPPPPFDPPTSQTPNTKHLAWKATDQSLLSHDSLIGPSLPHLDPSLASLELTTELPTLAHVAATSMASHPMITQAKTGIFKNRHPANLALLGSSGLLSALLASTEPK</sequence>
<protein>
    <submittedName>
        <fullName evidence="2">Uncharacterized protein</fullName>
    </submittedName>
</protein>
<feature type="compositionally biased region" description="Polar residues" evidence="1">
    <location>
        <begin position="1"/>
        <end position="10"/>
    </location>
</feature>
<name>A0A438I0V2_VITVI</name>
<evidence type="ECO:0000313" key="2">
    <source>
        <dbReference type="EMBL" id="RVW90270.1"/>
    </source>
</evidence>
<feature type="region of interest" description="Disordered" evidence="1">
    <location>
        <begin position="1"/>
        <end position="38"/>
    </location>
</feature>